<evidence type="ECO:0000313" key="2">
    <source>
        <dbReference type="Proteomes" id="UP000288351"/>
    </source>
</evidence>
<accession>A0A059W5P8</accession>
<dbReference type="EMBL" id="BHXC01000006">
    <property type="protein sequence ID" value="GCB92235.1"/>
    <property type="molecule type" value="Genomic_DNA"/>
</dbReference>
<name>A0A059W5P8_STRNR</name>
<dbReference type="Proteomes" id="UP000288351">
    <property type="component" value="Unassembled WGS sequence"/>
</dbReference>
<evidence type="ECO:0000313" key="1">
    <source>
        <dbReference type="EMBL" id="GCB92235.1"/>
    </source>
</evidence>
<protein>
    <submittedName>
        <fullName evidence="1">Uncharacterized protein</fullName>
    </submittedName>
</protein>
<proteinExistence type="predicted"/>
<sequence>MQSRTHTGHRARNAVALALIVATVWAGAALARSAAPVDPSAPTGPVAHLSRVVDLIRG</sequence>
<gene>
    <name evidence="1" type="ORF">SALB_04995</name>
</gene>
<organism evidence="1 2">
    <name type="scientific">Streptomyces noursei</name>
    <name type="common">Streptomyces albulus</name>
    <dbReference type="NCBI Taxonomy" id="1971"/>
    <lineage>
        <taxon>Bacteria</taxon>
        <taxon>Bacillati</taxon>
        <taxon>Actinomycetota</taxon>
        <taxon>Actinomycetes</taxon>
        <taxon>Kitasatosporales</taxon>
        <taxon>Streptomycetaceae</taxon>
        <taxon>Streptomyces</taxon>
    </lineage>
</organism>
<dbReference type="RefSeq" id="WP_165479645.1">
    <property type="nucleotide sequence ID" value="NZ_BHXC01000006.1"/>
</dbReference>
<reference evidence="1 2" key="1">
    <citation type="journal article" date="2019" name="Microbiol. Resour. Announc.">
        <title>Draft Genome Sequence of the Most Traditional epsilon-Poly-l-Lysine Producer, Streptomyces albulus NBRC14147.</title>
        <authorList>
            <person name="Yamanaka K."/>
            <person name="Hamano Y."/>
        </authorList>
    </citation>
    <scope>NUCLEOTIDE SEQUENCE [LARGE SCALE GENOMIC DNA]</scope>
    <source>
        <strain evidence="1 2">NBRC 14147</strain>
    </source>
</reference>
<dbReference type="AlphaFoldDB" id="A0A059W5P8"/>
<comment type="caution">
    <text evidence="1">The sequence shown here is derived from an EMBL/GenBank/DDBJ whole genome shotgun (WGS) entry which is preliminary data.</text>
</comment>
<dbReference type="eggNOG" id="ENOG5031TDJ">
    <property type="taxonomic scope" value="Bacteria"/>
</dbReference>